<gene>
    <name evidence="2" type="ORF">ALSL_1956</name>
</gene>
<reference evidence="3" key="2">
    <citation type="submission" date="2018-06" db="EMBL/GenBank/DDBJ databases">
        <title>Genome sequence of Rhodanobacteraceae bacterium strain Dysh456.</title>
        <authorList>
            <person name="Fukui M."/>
        </authorList>
    </citation>
    <scope>NUCLEOTIDE SEQUENCE [LARGE SCALE GENOMIC DNA]</scope>
    <source>
        <strain evidence="3">Dysh456</strain>
    </source>
</reference>
<dbReference type="RefSeq" id="WP_126538715.1">
    <property type="nucleotide sequence ID" value="NZ_AP018560.1"/>
</dbReference>
<protein>
    <recommendedName>
        <fullName evidence="4">SlyX protein</fullName>
    </recommendedName>
</protein>
<organism evidence="2 3">
    <name type="scientific">Aerosticca soli</name>
    <dbReference type="NCBI Taxonomy" id="2010829"/>
    <lineage>
        <taxon>Bacteria</taxon>
        <taxon>Pseudomonadati</taxon>
        <taxon>Pseudomonadota</taxon>
        <taxon>Gammaproteobacteria</taxon>
        <taxon>Lysobacterales</taxon>
        <taxon>Rhodanobacteraceae</taxon>
        <taxon>Aerosticca</taxon>
    </lineage>
</organism>
<evidence type="ECO:0000256" key="1">
    <source>
        <dbReference type="SAM" id="Coils"/>
    </source>
</evidence>
<dbReference type="InterPro" id="IPR007236">
    <property type="entry name" value="SlyX"/>
</dbReference>
<sequence length="72" mass="7980">MSADRLEARLDELEVRLAFLDETVAALAAADAEQSLRIVALERLLRDLRGELATLRLAHSPDPHGEPPPPHY</sequence>
<dbReference type="KEGG" id="rbd:ALSL_1956"/>
<evidence type="ECO:0008006" key="4">
    <source>
        <dbReference type="Google" id="ProtNLM"/>
    </source>
</evidence>
<keyword evidence="1" id="KW-0175">Coiled coil</keyword>
<proteinExistence type="predicted"/>
<evidence type="ECO:0000313" key="3">
    <source>
        <dbReference type="Proteomes" id="UP000270530"/>
    </source>
</evidence>
<dbReference type="PANTHER" id="PTHR36508:SF1">
    <property type="entry name" value="PROTEIN SLYX"/>
    <property type="match status" value="1"/>
</dbReference>
<keyword evidence="3" id="KW-1185">Reference proteome</keyword>
<name>A0A2Z6E661_9GAMM</name>
<dbReference type="EMBL" id="AP018560">
    <property type="protein sequence ID" value="BBD80600.1"/>
    <property type="molecule type" value="Genomic_DNA"/>
</dbReference>
<reference evidence="3" key="1">
    <citation type="submission" date="2018-04" db="EMBL/GenBank/DDBJ databases">
        <authorList>
            <person name="Watanabe M."/>
            <person name="Kojima H."/>
        </authorList>
    </citation>
    <scope>NUCLEOTIDE SEQUENCE [LARGE SCALE GENOMIC DNA]</scope>
    <source>
        <strain evidence="3">Dysh456</strain>
    </source>
</reference>
<dbReference type="Pfam" id="PF04102">
    <property type="entry name" value="SlyX"/>
    <property type="match status" value="1"/>
</dbReference>
<dbReference type="PANTHER" id="PTHR36508">
    <property type="entry name" value="PROTEIN SLYX"/>
    <property type="match status" value="1"/>
</dbReference>
<feature type="coiled-coil region" evidence="1">
    <location>
        <begin position="3"/>
        <end position="58"/>
    </location>
</feature>
<dbReference type="Proteomes" id="UP000270530">
    <property type="component" value="Chromosome"/>
</dbReference>
<dbReference type="AlphaFoldDB" id="A0A2Z6E661"/>
<accession>A0A2Z6E661</accession>
<evidence type="ECO:0000313" key="2">
    <source>
        <dbReference type="EMBL" id="BBD80600.1"/>
    </source>
</evidence>